<keyword evidence="5" id="KW-0119">Carbohydrate metabolism</keyword>
<keyword evidence="5" id="KW-0136">Cellulose degradation</keyword>
<dbReference type="OMA" id="SGLQWFK"/>
<evidence type="ECO:0000256" key="2">
    <source>
        <dbReference type="ARBA" id="ARBA00004613"/>
    </source>
</evidence>
<organism evidence="8 9">
    <name type="scientific">Cochliobolus heterostrophus (strain C5 / ATCC 48332 / race O)</name>
    <name type="common">Southern corn leaf blight fungus</name>
    <name type="synonym">Bipolaris maydis</name>
    <dbReference type="NCBI Taxonomy" id="701091"/>
    <lineage>
        <taxon>Eukaryota</taxon>
        <taxon>Fungi</taxon>
        <taxon>Dikarya</taxon>
        <taxon>Ascomycota</taxon>
        <taxon>Pezizomycotina</taxon>
        <taxon>Dothideomycetes</taxon>
        <taxon>Pleosporomycetidae</taxon>
        <taxon>Pleosporales</taxon>
        <taxon>Pleosporineae</taxon>
        <taxon>Pleosporaceae</taxon>
        <taxon>Bipolaris</taxon>
    </lineage>
</organism>
<name>M2THL5_COCH5</name>
<sequence>MKFFAAAIALLPALGSAHTIAQRVRVNGQDFGLGNGIRVASSNNPITNVNDGAMACNTGVSSSSKVIDVRGGDRVGVQWGHVVGGAQGANDPDHPIAKSHKGPAIFYMAKVSNAASASPSGLQWFKVAEDGLEGTTWGVDRMISNNGWTEFTVPSCIASGQYLVRAELIALHSAGSVGGAQFYIGCAQVNVSASGSKTGTTVSFPGAYRADDAGIKVNIYNSQGQPTGNGQYKIPGPAKLQC</sequence>
<dbReference type="STRING" id="701091.M2THL5"/>
<comment type="cofactor">
    <cofactor evidence="1">
        <name>Cu(2+)</name>
        <dbReference type="ChEBI" id="CHEBI:29036"/>
    </cofactor>
</comment>
<dbReference type="PANTHER" id="PTHR33353:SF13">
    <property type="entry name" value="ENDOGLUCANASE II"/>
    <property type="match status" value="1"/>
</dbReference>
<reference evidence="9" key="2">
    <citation type="journal article" date="2013" name="PLoS Genet.">
        <title>Comparative genome structure, secondary metabolite, and effector coding capacity across Cochliobolus pathogens.</title>
        <authorList>
            <person name="Condon B.J."/>
            <person name="Leng Y."/>
            <person name="Wu D."/>
            <person name="Bushley K.E."/>
            <person name="Ohm R.A."/>
            <person name="Otillar R."/>
            <person name="Martin J."/>
            <person name="Schackwitz W."/>
            <person name="Grimwood J."/>
            <person name="MohdZainudin N."/>
            <person name="Xue C."/>
            <person name="Wang R."/>
            <person name="Manning V.A."/>
            <person name="Dhillon B."/>
            <person name="Tu Z.J."/>
            <person name="Steffenson B.J."/>
            <person name="Salamov A."/>
            <person name="Sun H."/>
            <person name="Lowry S."/>
            <person name="LaButti K."/>
            <person name="Han J."/>
            <person name="Copeland A."/>
            <person name="Lindquist E."/>
            <person name="Barry K."/>
            <person name="Schmutz J."/>
            <person name="Baker S.E."/>
            <person name="Ciuffetti L.M."/>
            <person name="Grigoriev I.V."/>
            <person name="Zhong S."/>
            <person name="Turgeon B.G."/>
        </authorList>
    </citation>
    <scope>NUCLEOTIDE SEQUENCE [LARGE SCALE GENOMIC DNA]</scope>
    <source>
        <strain evidence="9">C5 / ATCC 48332 / race O</strain>
    </source>
</reference>
<keyword evidence="5" id="KW-0624">Polysaccharide degradation</keyword>
<dbReference type="OrthoDB" id="5558646at2759"/>
<dbReference type="GO" id="GO:0030245">
    <property type="term" value="P:cellulose catabolic process"/>
    <property type="evidence" value="ECO:0007669"/>
    <property type="project" value="UniProtKB-UniRule"/>
</dbReference>
<dbReference type="Pfam" id="PF03443">
    <property type="entry name" value="AA9"/>
    <property type="match status" value="1"/>
</dbReference>
<evidence type="ECO:0000313" key="9">
    <source>
        <dbReference type="Proteomes" id="UP000016936"/>
    </source>
</evidence>
<dbReference type="GO" id="GO:0030248">
    <property type="term" value="F:cellulose binding"/>
    <property type="evidence" value="ECO:0007669"/>
    <property type="project" value="UniProtKB-UniRule"/>
</dbReference>
<dbReference type="PANTHER" id="PTHR33353">
    <property type="entry name" value="PUTATIVE (AFU_ORTHOLOGUE AFUA_1G12560)-RELATED"/>
    <property type="match status" value="1"/>
</dbReference>
<dbReference type="HOGENOM" id="CLU_031730_0_2_1"/>
<dbReference type="eggNOG" id="ENOG502RAK7">
    <property type="taxonomic scope" value="Eukaryota"/>
</dbReference>
<keyword evidence="3 5" id="KW-0964">Secreted</keyword>
<accession>M2THL5</accession>
<dbReference type="InterPro" id="IPR005103">
    <property type="entry name" value="AA9_LPMO"/>
</dbReference>
<dbReference type="Gene3D" id="2.70.50.70">
    <property type="match status" value="1"/>
</dbReference>
<evidence type="ECO:0000259" key="7">
    <source>
        <dbReference type="Pfam" id="PF03443"/>
    </source>
</evidence>
<evidence type="ECO:0000313" key="8">
    <source>
        <dbReference type="EMBL" id="EMD96915.1"/>
    </source>
</evidence>
<dbReference type="CDD" id="cd21175">
    <property type="entry name" value="LPMO_AA9"/>
    <property type="match status" value="1"/>
</dbReference>
<evidence type="ECO:0000256" key="5">
    <source>
        <dbReference type="RuleBase" id="RU368122"/>
    </source>
</evidence>
<keyword evidence="9" id="KW-1185">Reference proteome</keyword>
<dbReference type="InterPro" id="IPR049892">
    <property type="entry name" value="AA9"/>
</dbReference>
<dbReference type="Proteomes" id="UP000016936">
    <property type="component" value="Unassembled WGS sequence"/>
</dbReference>
<evidence type="ECO:0000256" key="3">
    <source>
        <dbReference type="ARBA" id="ARBA00022525"/>
    </source>
</evidence>
<dbReference type="AlphaFoldDB" id="M2THL5"/>
<feature type="domain" description="Auxiliary Activity family 9 catalytic" evidence="7">
    <location>
        <begin position="18"/>
        <end position="223"/>
    </location>
</feature>
<dbReference type="GO" id="GO:0005576">
    <property type="term" value="C:extracellular region"/>
    <property type="evidence" value="ECO:0007669"/>
    <property type="project" value="UniProtKB-SubCell"/>
</dbReference>
<keyword evidence="4 5" id="KW-1015">Disulfide bond</keyword>
<comment type="subcellular location">
    <subcellularLocation>
        <location evidence="2 5">Secreted</location>
    </subcellularLocation>
</comment>
<dbReference type="EMBL" id="KB445569">
    <property type="protein sequence ID" value="EMD96915.1"/>
    <property type="molecule type" value="Genomic_DNA"/>
</dbReference>
<feature type="signal peptide" evidence="6">
    <location>
        <begin position="1"/>
        <end position="17"/>
    </location>
</feature>
<proteinExistence type="predicted"/>
<keyword evidence="6" id="KW-0732">Signal</keyword>
<feature type="chain" id="PRO_5004026513" description="AA9 family lytic polysaccharide monooxygenase" evidence="6">
    <location>
        <begin position="18"/>
        <end position="242"/>
    </location>
</feature>
<dbReference type="GO" id="GO:0008810">
    <property type="term" value="F:cellulase activity"/>
    <property type="evidence" value="ECO:0007669"/>
    <property type="project" value="UniProtKB-UniRule"/>
</dbReference>
<gene>
    <name evidence="8" type="ORF">COCHEDRAFT_1163119</name>
</gene>
<comment type="catalytic activity">
    <reaction evidence="5">
        <text>[(1-&gt;4)-beta-D-glucosyl]n+m + reduced acceptor + O2 = 4-dehydro-beta-D-glucosyl-[(1-&gt;4)-beta-D-glucosyl]n-1 + [(1-&gt;4)-beta-D-glucosyl]m + acceptor + H2O.</text>
        <dbReference type="EC" id="1.14.99.56"/>
    </reaction>
</comment>
<comment type="domain">
    <text evidence="5">Has a modular structure: an endo-beta-1,4-glucanase catalytic module at the N-terminus, a linker rich in serines and threonines, and a C-terminal carbohydrate-binding module (CBM).</text>
</comment>
<comment type="function">
    <text evidence="5">Lytic polysaccharide monooxygenase (LMPO) that depolymerizes crystalline and amorphous polysaccharides via the oxidation of scissile alpha- or beta-(1-4)-glycosidic bonds, yielding C1 and/or C4 oxidation products. Catalysis by LPMOs requires the reduction of the active-site copper from Cu(II) to Cu(I) by a reducing agent and H(2)O(2) or O(2) as a cosubstrate.</text>
</comment>
<reference evidence="8 9" key="1">
    <citation type="journal article" date="2012" name="PLoS Pathog.">
        <title>Diverse lifestyles and strategies of plant pathogenesis encoded in the genomes of eighteen Dothideomycetes fungi.</title>
        <authorList>
            <person name="Ohm R.A."/>
            <person name="Feau N."/>
            <person name="Henrissat B."/>
            <person name="Schoch C.L."/>
            <person name="Horwitz B.A."/>
            <person name="Barry K.W."/>
            <person name="Condon B.J."/>
            <person name="Copeland A.C."/>
            <person name="Dhillon B."/>
            <person name="Glaser F."/>
            <person name="Hesse C.N."/>
            <person name="Kosti I."/>
            <person name="LaButti K."/>
            <person name="Lindquist E.A."/>
            <person name="Lucas S."/>
            <person name="Salamov A.A."/>
            <person name="Bradshaw R.E."/>
            <person name="Ciuffetti L."/>
            <person name="Hamelin R.C."/>
            <person name="Kema G.H.J."/>
            <person name="Lawrence C."/>
            <person name="Scott J.A."/>
            <person name="Spatafora J.W."/>
            <person name="Turgeon B.G."/>
            <person name="de Wit P.J.G.M."/>
            <person name="Zhong S."/>
            <person name="Goodwin S.B."/>
            <person name="Grigoriev I.V."/>
        </authorList>
    </citation>
    <scope>NUCLEOTIDE SEQUENCE [LARGE SCALE GENOMIC DNA]</scope>
    <source>
        <strain evidence="9">C5 / ATCC 48332 / race O</strain>
    </source>
</reference>
<keyword evidence="8" id="KW-0378">Hydrolase</keyword>
<evidence type="ECO:0000256" key="4">
    <source>
        <dbReference type="ARBA" id="ARBA00023157"/>
    </source>
</evidence>
<evidence type="ECO:0000256" key="1">
    <source>
        <dbReference type="ARBA" id="ARBA00001973"/>
    </source>
</evidence>
<protein>
    <recommendedName>
        <fullName evidence="5">AA9 family lytic polysaccharide monooxygenase</fullName>
        <ecNumber evidence="5">1.14.99.56</ecNumber>
    </recommendedName>
    <alternativeName>
        <fullName evidence="5">Endo-beta-1,4-glucanase</fullName>
    </alternativeName>
    <alternativeName>
        <fullName evidence="5">Glycosyl hydrolase 61 family protein</fullName>
    </alternativeName>
</protein>
<dbReference type="EC" id="1.14.99.56" evidence="5"/>
<evidence type="ECO:0000256" key="6">
    <source>
        <dbReference type="SAM" id="SignalP"/>
    </source>
</evidence>